<dbReference type="RefSeq" id="WP_104935868.1">
    <property type="nucleotide sequence ID" value="NZ_CP021255.1"/>
</dbReference>
<dbReference type="KEGG" id="deo:CAY53_02990"/>
<proteinExistence type="predicted"/>
<organism evidence="1 2">
    <name type="scientific">Desulfobulbus oralis</name>
    <dbReference type="NCBI Taxonomy" id="1986146"/>
    <lineage>
        <taxon>Bacteria</taxon>
        <taxon>Pseudomonadati</taxon>
        <taxon>Thermodesulfobacteriota</taxon>
        <taxon>Desulfobulbia</taxon>
        <taxon>Desulfobulbales</taxon>
        <taxon>Desulfobulbaceae</taxon>
        <taxon>Desulfobulbus</taxon>
    </lineage>
</organism>
<dbReference type="OrthoDB" id="7064567at2"/>
<keyword evidence="2" id="KW-1185">Reference proteome</keyword>
<sequence length="151" mass="17652">MAFVNEYVSDEDVEKYDLLGLEKAFYRDEPLGRYTWTRDKERDIYLRKGKGPGKENDIPVWVLYRQGKLSTFQIYEGEGSSRKVYERPYRIVWHFEGFWQNGSRLFSVPPKGELPEFFQALKEALTEYGALGVVEQIPETVVSFDESFNAA</sequence>
<evidence type="ECO:0000313" key="2">
    <source>
        <dbReference type="Proteomes" id="UP000239867"/>
    </source>
</evidence>
<dbReference type="AlphaFoldDB" id="A0A2L1GLP5"/>
<reference evidence="1 2" key="1">
    <citation type="journal article" date="2018" name="MBio">
        <title>Insights into the evolution of host association through the isolation and characterization of a novel human periodontal pathobiont, Desulfobulbus oralis.</title>
        <authorList>
            <person name="Cross K.L."/>
            <person name="Chirania P."/>
            <person name="Xiong W."/>
            <person name="Beall C.J."/>
            <person name="Elkins J.G."/>
            <person name="Giannone R.J."/>
            <person name="Griffen A.L."/>
            <person name="Guss A.M."/>
            <person name="Hettich R.L."/>
            <person name="Joshi S.S."/>
            <person name="Mokrzan E.M."/>
            <person name="Martin R.K."/>
            <person name="Zhulin I.B."/>
            <person name="Leys E.J."/>
            <person name="Podar M."/>
        </authorList>
    </citation>
    <scope>NUCLEOTIDE SEQUENCE [LARGE SCALE GENOMIC DNA]</scope>
    <source>
        <strain evidence="1 2">ORNL</strain>
    </source>
</reference>
<evidence type="ECO:0000313" key="1">
    <source>
        <dbReference type="EMBL" id="AVD70574.1"/>
    </source>
</evidence>
<dbReference type="EMBL" id="CP021255">
    <property type="protein sequence ID" value="AVD70574.1"/>
    <property type="molecule type" value="Genomic_DNA"/>
</dbReference>
<gene>
    <name evidence="1" type="ORF">CAY53_02990</name>
</gene>
<name>A0A2L1GLP5_9BACT</name>
<dbReference type="Proteomes" id="UP000239867">
    <property type="component" value="Chromosome"/>
</dbReference>
<accession>A0A2L1GLP5</accession>
<protein>
    <submittedName>
        <fullName evidence="1">Uncharacterized protein</fullName>
    </submittedName>
</protein>